<evidence type="ECO:0000313" key="1">
    <source>
        <dbReference type="EMBL" id="KAJ8936014.1"/>
    </source>
</evidence>
<protein>
    <submittedName>
        <fullName evidence="1">Uncharacterized protein</fullName>
    </submittedName>
</protein>
<reference evidence="1" key="1">
    <citation type="journal article" date="2023" name="Insect Mol. Biol.">
        <title>Genome sequencing provides insights into the evolution of gene families encoding plant cell wall-degrading enzymes in longhorned beetles.</title>
        <authorList>
            <person name="Shin N.R."/>
            <person name="Okamura Y."/>
            <person name="Kirsch R."/>
            <person name="Pauchet Y."/>
        </authorList>
    </citation>
    <scope>NUCLEOTIDE SEQUENCE</scope>
    <source>
        <strain evidence="1">AMC_N1</strain>
    </source>
</reference>
<organism evidence="1 2">
    <name type="scientific">Aromia moschata</name>
    <dbReference type="NCBI Taxonomy" id="1265417"/>
    <lineage>
        <taxon>Eukaryota</taxon>
        <taxon>Metazoa</taxon>
        <taxon>Ecdysozoa</taxon>
        <taxon>Arthropoda</taxon>
        <taxon>Hexapoda</taxon>
        <taxon>Insecta</taxon>
        <taxon>Pterygota</taxon>
        <taxon>Neoptera</taxon>
        <taxon>Endopterygota</taxon>
        <taxon>Coleoptera</taxon>
        <taxon>Polyphaga</taxon>
        <taxon>Cucujiformia</taxon>
        <taxon>Chrysomeloidea</taxon>
        <taxon>Cerambycidae</taxon>
        <taxon>Cerambycinae</taxon>
        <taxon>Callichromatini</taxon>
        <taxon>Aromia</taxon>
    </lineage>
</organism>
<keyword evidence="2" id="KW-1185">Reference proteome</keyword>
<proteinExistence type="predicted"/>
<dbReference type="EMBL" id="JAPWTK010000800">
    <property type="protein sequence ID" value="KAJ8936014.1"/>
    <property type="molecule type" value="Genomic_DNA"/>
</dbReference>
<accession>A0AAV8XAL4</accession>
<gene>
    <name evidence="1" type="ORF">NQ318_013114</name>
</gene>
<dbReference type="Proteomes" id="UP001162162">
    <property type="component" value="Unassembled WGS sequence"/>
</dbReference>
<sequence length="150" mass="16595">MTSTFLGSDEAIPRNYLARPHQHDGKGRSAPGGVQPGVLPLVLPQFNSLQLTAHHQSADISHPAVVENAIAESQLPPELLNPFYKNPAIASALARESWPTNKESIVTHRETEEDTPPGDIQDHLEVAAYKEIDVMARLHRMHFANERLNI</sequence>
<comment type="caution">
    <text evidence="1">The sequence shown here is derived from an EMBL/GenBank/DDBJ whole genome shotgun (WGS) entry which is preliminary data.</text>
</comment>
<name>A0AAV8XAL4_9CUCU</name>
<evidence type="ECO:0000313" key="2">
    <source>
        <dbReference type="Proteomes" id="UP001162162"/>
    </source>
</evidence>
<dbReference type="AlphaFoldDB" id="A0AAV8XAL4"/>